<dbReference type="Proteomes" id="UP000258928">
    <property type="component" value="Unassembled WGS sequence"/>
</dbReference>
<protein>
    <submittedName>
        <fullName evidence="1">Uncharacterized protein</fullName>
    </submittedName>
</protein>
<accession>A0ABD7P1L1</accession>
<proteinExistence type="predicted"/>
<evidence type="ECO:0000313" key="2">
    <source>
        <dbReference type="Proteomes" id="UP000258928"/>
    </source>
</evidence>
<evidence type="ECO:0000313" key="1">
    <source>
        <dbReference type="EMBL" id="SXF92424.1"/>
    </source>
</evidence>
<reference evidence="1 2" key="1">
    <citation type="submission" date="2018-08" db="EMBL/GenBank/DDBJ databases">
        <authorList>
            <consortium name="Pathogen Informatics"/>
        </authorList>
    </citation>
    <scope>NUCLEOTIDE SEQUENCE [LARGE SCALE GENOMIC DNA]</scope>
    <source>
        <strain evidence="1 2">EuSCAPE_TR218</strain>
    </source>
</reference>
<name>A0ABD7P1L1_KLEVA</name>
<sequence length="76" mass="8228">MNVSDLADSPLLSNFLHISLAVPEGDDKGGTIVLKGYIQYAGSSLNVNGSVKRDLYSTVKGGSLDIKKYCTLRLYF</sequence>
<organism evidence="1 2">
    <name type="scientific">Klebsiella variicola</name>
    <dbReference type="NCBI Taxonomy" id="244366"/>
    <lineage>
        <taxon>Bacteria</taxon>
        <taxon>Pseudomonadati</taxon>
        <taxon>Pseudomonadota</taxon>
        <taxon>Gammaproteobacteria</taxon>
        <taxon>Enterobacterales</taxon>
        <taxon>Enterobacteriaceae</taxon>
        <taxon>Klebsiella/Raoultella group</taxon>
        <taxon>Klebsiella</taxon>
        <taxon>Klebsiella pneumoniae complex</taxon>
    </lineage>
</organism>
<comment type="caution">
    <text evidence="1">The sequence shown here is derived from an EMBL/GenBank/DDBJ whole genome shotgun (WGS) entry which is preliminary data.</text>
</comment>
<dbReference type="AlphaFoldDB" id="A0ABD7P1L1"/>
<gene>
    <name evidence="1" type="ORF">SAMEA3729809_01122</name>
</gene>
<dbReference type="EMBL" id="UKAS01000003">
    <property type="protein sequence ID" value="SXF92424.1"/>
    <property type="molecule type" value="Genomic_DNA"/>
</dbReference>